<dbReference type="CDD" id="cd04301">
    <property type="entry name" value="NAT_SF"/>
    <property type="match status" value="2"/>
</dbReference>
<dbReference type="RefSeq" id="WP_218022759.1">
    <property type="nucleotide sequence ID" value="NZ_BIMR01000174.1"/>
</dbReference>
<feature type="domain" description="N-acetyltransferase" evidence="2">
    <location>
        <begin position="19"/>
        <end position="182"/>
    </location>
</feature>
<dbReference type="Proteomes" id="UP000289954">
    <property type="component" value="Unassembled WGS sequence"/>
</dbReference>
<dbReference type="PANTHER" id="PTHR13947">
    <property type="entry name" value="GNAT FAMILY N-ACETYLTRANSFERASE"/>
    <property type="match status" value="1"/>
</dbReference>
<protein>
    <recommendedName>
        <fullName evidence="2">N-acetyltransferase domain-containing protein</fullName>
    </recommendedName>
</protein>
<feature type="domain" description="N-acetyltransferase" evidence="2">
    <location>
        <begin position="186"/>
        <end position="344"/>
    </location>
</feature>
<evidence type="ECO:0000313" key="3">
    <source>
        <dbReference type="EMBL" id="GCE77137.1"/>
    </source>
</evidence>
<organism evidence="3 4">
    <name type="scientific">Cellulomonas biazotea</name>
    <dbReference type="NCBI Taxonomy" id="1709"/>
    <lineage>
        <taxon>Bacteria</taxon>
        <taxon>Bacillati</taxon>
        <taxon>Actinomycetota</taxon>
        <taxon>Actinomycetes</taxon>
        <taxon>Micrococcales</taxon>
        <taxon>Cellulomonadaceae</taxon>
        <taxon>Cellulomonas</taxon>
    </lineage>
</organism>
<proteinExistence type="predicted"/>
<keyword evidence="4" id="KW-1185">Reference proteome</keyword>
<dbReference type="Pfam" id="PF00583">
    <property type="entry name" value="Acetyltransf_1"/>
    <property type="match status" value="1"/>
</dbReference>
<dbReference type="EMBL" id="BIMR01000174">
    <property type="protein sequence ID" value="GCE77137.1"/>
    <property type="molecule type" value="Genomic_DNA"/>
</dbReference>
<dbReference type="Pfam" id="PF13508">
    <property type="entry name" value="Acetyltransf_7"/>
    <property type="match status" value="1"/>
</dbReference>
<comment type="caution">
    <text evidence="3">The sequence shown here is derived from an EMBL/GenBank/DDBJ whole genome shotgun (WGS) entry which is preliminary data.</text>
</comment>
<name>A0A402DSP8_9CELL</name>
<dbReference type="GO" id="GO:0008080">
    <property type="term" value="F:N-acetyltransferase activity"/>
    <property type="evidence" value="ECO:0007669"/>
    <property type="project" value="InterPro"/>
</dbReference>
<dbReference type="AlphaFoldDB" id="A0A402DSP8"/>
<accession>A0A402DSP8</accession>
<evidence type="ECO:0000256" key="1">
    <source>
        <dbReference type="ARBA" id="ARBA00022679"/>
    </source>
</evidence>
<evidence type="ECO:0000259" key="2">
    <source>
        <dbReference type="PROSITE" id="PS51186"/>
    </source>
</evidence>
<dbReference type="InterPro" id="IPR050769">
    <property type="entry name" value="NAT_camello-type"/>
</dbReference>
<reference evidence="3 4" key="1">
    <citation type="submission" date="2019-01" db="EMBL/GenBank/DDBJ databases">
        <title>Draft genome sequence of Cellulomonas takizawaensis strain TKZ-21.</title>
        <authorList>
            <person name="Yamamura H."/>
            <person name="Hayashi T."/>
            <person name="Hamada M."/>
            <person name="Serisawa Y."/>
            <person name="Matsuyama K."/>
            <person name="Nakagawa Y."/>
            <person name="Otoguro M."/>
            <person name="Yanagida F."/>
            <person name="Hayakawa M."/>
        </authorList>
    </citation>
    <scope>NUCLEOTIDE SEQUENCE [LARGE SCALE GENOMIC DNA]</scope>
    <source>
        <strain evidence="3 4">NBRC12680</strain>
    </source>
</reference>
<dbReference type="PANTHER" id="PTHR13947:SF37">
    <property type="entry name" value="LD18367P"/>
    <property type="match status" value="1"/>
</dbReference>
<dbReference type="Gene3D" id="3.40.630.30">
    <property type="match status" value="2"/>
</dbReference>
<sequence>MTTTTLPTSAPPASATRPFVVRTATADEHEAVGRLTQRAFDDGPYGPATDPERVRLLRDAATRARAGDLLVAADADRLLGTASLLRPGHGLTRQARDGEAEIRLLAVDTSARGRGVGAALVAASLDRARAWGVRALVLDTGARNVVAHRLYERLGFERAPARETVVVGNGVGRLVVYTHDLTRTGVLVRLVAPHEHDEVARLSVAAYAHDDDLSDTYRASLADVAARAAEHEVWVAQDRATGALLGTVATPRAGRHISPLGQEGELDFRLLAVSPDARGRGIGTQLTRFVVDLARARGLRRVVMNSGPRMTAAHRLYEGLGFVRLPERETRVVDGGTLLAFGLDVDDPAGEGRTRA</sequence>
<keyword evidence="1" id="KW-0808">Transferase</keyword>
<dbReference type="InterPro" id="IPR016181">
    <property type="entry name" value="Acyl_CoA_acyltransferase"/>
</dbReference>
<dbReference type="PROSITE" id="PS51186">
    <property type="entry name" value="GNAT"/>
    <property type="match status" value="2"/>
</dbReference>
<evidence type="ECO:0000313" key="4">
    <source>
        <dbReference type="Proteomes" id="UP000289954"/>
    </source>
</evidence>
<dbReference type="SUPFAM" id="SSF55729">
    <property type="entry name" value="Acyl-CoA N-acyltransferases (Nat)"/>
    <property type="match status" value="2"/>
</dbReference>
<dbReference type="InterPro" id="IPR000182">
    <property type="entry name" value="GNAT_dom"/>
</dbReference>
<gene>
    <name evidence="3" type="ORF">CBZ_21930</name>
</gene>